<dbReference type="SUPFAM" id="SSF47090">
    <property type="entry name" value="PGBD-like"/>
    <property type="match status" value="1"/>
</dbReference>
<proteinExistence type="predicted"/>
<dbReference type="Gene3D" id="1.10.101.10">
    <property type="entry name" value="PGBD-like superfamily/PGBD"/>
    <property type="match status" value="1"/>
</dbReference>
<accession>A0ABV6YEE0</accession>
<evidence type="ECO:0000313" key="5">
    <source>
        <dbReference type="Proteomes" id="UP001593940"/>
    </source>
</evidence>
<name>A0ABV6YEE0_9HYPH</name>
<dbReference type="InterPro" id="IPR036366">
    <property type="entry name" value="PGBDSf"/>
</dbReference>
<feature type="coiled-coil region" evidence="1">
    <location>
        <begin position="73"/>
        <end position="100"/>
    </location>
</feature>
<evidence type="ECO:0000256" key="2">
    <source>
        <dbReference type="SAM" id="Phobius"/>
    </source>
</evidence>
<dbReference type="Proteomes" id="UP001593940">
    <property type="component" value="Unassembled WGS sequence"/>
</dbReference>
<protein>
    <submittedName>
        <fullName evidence="4">Peptidoglycan-binding protein</fullName>
    </submittedName>
</protein>
<evidence type="ECO:0000313" key="4">
    <source>
        <dbReference type="EMBL" id="MFC1459445.1"/>
    </source>
</evidence>
<keyword evidence="2" id="KW-0472">Membrane</keyword>
<gene>
    <name evidence="4" type="ORF">ACETIH_22655</name>
</gene>
<comment type="caution">
    <text evidence="4">The sequence shown here is derived from an EMBL/GenBank/DDBJ whole genome shotgun (WGS) entry which is preliminary data.</text>
</comment>
<keyword evidence="2" id="KW-1133">Transmembrane helix</keyword>
<keyword evidence="1" id="KW-0175">Coiled coil</keyword>
<dbReference type="InterPro" id="IPR036365">
    <property type="entry name" value="PGBD-like_sf"/>
</dbReference>
<reference evidence="4 5" key="1">
    <citation type="submission" date="2024-09" db="EMBL/GenBank/DDBJ databases">
        <title>Nodulacao em especies de Leguminosae Basais da Amazonia e Caracterizacao dos Rizobios e Bacterias Associadas aos Nodulos.</title>
        <authorList>
            <person name="Jambeiro I.C.A."/>
            <person name="Lopes I.S."/>
            <person name="Aguiar E.R.G.R."/>
            <person name="Santos A.F.J."/>
            <person name="Dos Santos J.M.F."/>
            <person name="Gross E."/>
        </authorList>
    </citation>
    <scope>NUCLEOTIDE SEQUENCE [LARGE SCALE GENOMIC DNA]</scope>
    <source>
        <strain evidence="4 5">BRUESC1165</strain>
    </source>
</reference>
<keyword evidence="5" id="KW-1185">Reference proteome</keyword>
<dbReference type="InterPro" id="IPR002477">
    <property type="entry name" value="Peptidoglycan-bd-like"/>
</dbReference>
<keyword evidence="2" id="KW-0812">Transmembrane</keyword>
<dbReference type="EMBL" id="JBHOMY010000114">
    <property type="protein sequence ID" value="MFC1459445.1"/>
    <property type="molecule type" value="Genomic_DNA"/>
</dbReference>
<organism evidence="4 5">
    <name type="scientific">Microvirga arabica</name>
    <dbReference type="NCBI Taxonomy" id="1128671"/>
    <lineage>
        <taxon>Bacteria</taxon>
        <taxon>Pseudomonadati</taxon>
        <taxon>Pseudomonadota</taxon>
        <taxon>Alphaproteobacteria</taxon>
        <taxon>Hyphomicrobiales</taxon>
        <taxon>Methylobacteriaceae</taxon>
        <taxon>Microvirga</taxon>
    </lineage>
</organism>
<sequence length="200" mass="21403">MPQRYSPSPVNFSRVIILALGFGTITGWGMYALASRSAAEVESQLRGQVKHLHQMQMDLLTERQRTTTAVGDLEQLRSQVSKLRQEADLLTQARDLAQAELVTAATGMKDLINQLNTSGSDVSTTGSINTSTVDAQNLVTATAQKALTKLGYGSLKADGVVGSGTRKAITAFQRANKLHVTGELDAPTLRLLTPGKLASH</sequence>
<evidence type="ECO:0000256" key="1">
    <source>
        <dbReference type="SAM" id="Coils"/>
    </source>
</evidence>
<feature type="transmembrane region" description="Helical" evidence="2">
    <location>
        <begin position="12"/>
        <end position="34"/>
    </location>
</feature>
<dbReference type="RefSeq" id="WP_377031097.1">
    <property type="nucleotide sequence ID" value="NZ_JBHOMY010000114.1"/>
</dbReference>
<feature type="domain" description="Peptidoglycan binding-like" evidence="3">
    <location>
        <begin position="142"/>
        <end position="192"/>
    </location>
</feature>
<evidence type="ECO:0000259" key="3">
    <source>
        <dbReference type="Pfam" id="PF01471"/>
    </source>
</evidence>
<dbReference type="Pfam" id="PF01471">
    <property type="entry name" value="PG_binding_1"/>
    <property type="match status" value="1"/>
</dbReference>